<dbReference type="Proteomes" id="UP000007799">
    <property type="component" value="Unassembled WGS sequence"/>
</dbReference>
<feature type="compositionally biased region" description="Acidic residues" evidence="1">
    <location>
        <begin position="1"/>
        <end position="42"/>
    </location>
</feature>
<feature type="compositionally biased region" description="Basic residues" evidence="1">
    <location>
        <begin position="214"/>
        <end position="246"/>
    </location>
</feature>
<name>F2UG41_SALR5</name>
<dbReference type="AlphaFoldDB" id="F2UG41"/>
<feature type="compositionally biased region" description="Acidic residues" evidence="1">
    <location>
        <begin position="50"/>
        <end position="68"/>
    </location>
</feature>
<feature type="region of interest" description="Disordered" evidence="1">
    <location>
        <begin position="1"/>
        <end position="68"/>
    </location>
</feature>
<sequence length="246" mass="27113">MDDGGDEWDEGGGDVSEGEENDDVVDDDGEEDNAGNSDDDENSGEKKDEGGDDGDEEEEQEGAEDEDDAFAFDGMDEEVQKLLSFDALKQAAKELTTFPRIPGPAAVLLERSNDLYKAGQYATALRSYLRTLKEAESGLETYLVLVTLLNAGECSMHVTEPDLKALGESLLRRAMDQIDQNPGPQARASCHEYIVHAARYWWAAELKLPEPPKKTKKKRRKGSKKGGKGKKKLTKKGSKKNKKKKT</sequence>
<proteinExistence type="predicted"/>
<keyword evidence="3" id="KW-1185">Reference proteome</keyword>
<evidence type="ECO:0000256" key="1">
    <source>
        <dbReference type="SAM" id="MobiDB-lite"/>
    </source>
</evidence>
<protein>
    <submittedName>
        <fullName evidence="2">Uncharacterized protein</fullName>
    </submittedName>
</protein>
<reference evidence="2" key="1">
    <citation type="submission" date="2009-08" db="EMBL/GenBank/DDBJ databases">
        <title>Annotation of Salpingoeca rosetta.</title>
        <authorList>
            <consortium name="The Broad Institute Genome Sequencing Platform"/>
            <person name="Russ C."/>
            <person name="Cuomo C."/>
            <person name="Burger G."/>
            <person name="Gray M.W."/>
            <person name="Holland P.W.H."/>
            <person name="King N."/>
            <person name="Lang F.B.F."/>
            <person name="Roger A.J."/>
            <person name="Ruiz-Trillo I."/>
            <person name="Young S.K."/>
            <person name="Zeng Q."/>
            <person name="Gargeya S."/>
            <person name="Alvarado L."/>
            <person name="Berlin A."/>
            <person name="Chapman S.B."/>
            <person name="Chen Z."/>
            <person name="Freedman E."/>
            <person name="Gellesch M."/>
            <person name="Goldberg J."/>
            <person name="Griggs A."/>
            <person name="Gujja S."/>
            <person name="Heilman E."/>
            <person name="Heiman D."/>
            <person name="Howarth C."/>
            <person name="Mehta T."/>
            <person name="Neiman D."/>
            <person name="Pearson M."/>
            <person name="Roberts A."/>
            <person name="Saif S."/>
            <person name="Shea T."/>
            <person name="Shenoy N."/>
            <person name="Sisk P."/>
            <person name="Stolte C."/>
            <person name="Sykes S."/>
            <person name="White J."/>
            <person name="Yandava C."/>
            <person name="Haas B."/>
            <person name="Nusbaum C."/>
            <person name="Birren B."/>
        </authorList>
    </citation>
    <scope>NUCLEOTIDE SEQUENCE [LARGE SCALE GENOMIC DNA]</scope>
    <source>
        <strain evidence="2">ATCC 50818</strain>
    </source>
</reference>
<dbReference type="GeneID" id="16072486"/>
<dbReference type="InParanoid" id="F2UG41"/>
<evidence type="ECO:0000313" key="3">
    <source>
        <dbReference type="Proteomes" id="UP000007799"/>
    </source>
</evidence>
<accession>F2UG41</accession>
<gene>
    <name evidence="2" type="ORF">PTSG_06543</name>
</gene>
<dbReference type="KEGG" id="sre:PTSG_06543"/>
<evidence type="ECO:0000313" key="2">
    <source>
        <dbReference type="EMBL" id="EGD75469.1"/>
    </source>
</evidence>
<dbReference type="EMBL" id="GL832972">
    <property type="protein sequence ID" value="EGD75469.1"/>
    <property type="molecule type" value="Genomic_DNA"/>
</dbReference>
<dbReference type="RefSeq" id="XP_004991926.1">
    <property type="nucleotide sequence ID" value="XM_004991869.1"/>
</dbReference>
<organism evidence="3">
    <name type="scientific">Salpingoeca rosetta (strain ATCC 50818 / BSB-021)</name>
    <dbReference type="NCBI Taxonomy" id="946362"/>
    <lineage>
        <taxon>Eukaryota</taxon>
        <taxon>Choanoflagellata</taxon>
        <taxon>Craspedida</taxon>
        <taxon>Salpingoecidae</taxon>
        <taxon>Salpingoeca</taxon>
    </lineage>
</organism>
<feature type="region of interest" description="Disordered" evidence="1">
    <location>
        <begin position="211"/>
        <end position="246"/>
    </location>
</feature>